<dbReference type="Gene3D" id="2.40.10.220">
    <property type="entry name" value="predicted glycosyltransferase like domains"/>
    <property type="match status" value="1"/>
</dbReference>
<sequence length="128" mass="15123">MSNWESLNRRKFPRVNYPCLVIIRKEEDDEQNVILTHTENVGVGGVCVILKKDVKRFTKVDLELDLLDLENHIKCQGKVVWNVQRKGHEEKKPAFYDIGIEFDFINDDDQVRLQEIVNRMVKNKQEIN</sequence>
<proteinExistence type="predicted"/>
<dbReference type="Pfam" id="PF07238">
    <property type="entry name" value="PilZ"/>
    <property type="match status" value="1"/>
</dbReference>
<organism evidence="2">
    <name type="scientific">hydrothermal vent metagenome</name>
    <dbReference type="NCBI Taxonomy" id="652676"/>
    <lineage>
        <taxon>unclassified sequences</taxon>
        <taxon>metagenomes</taxon>
        <taxon>ecological metagenomes</taxon>
    </lineage>
</organism>
<feature type="domain" description="PilZ" evidence="1">
    <location>
        <begin position="8"/>
        <end position="118"/>
    </location>
</feature>
<dbReference type="AlphaFoldDB" id="A0A3B1DR33"/>
<dbReference type="SUPFAM" id="SSF141371">
    <property type="entry name" value="PilZ domain-like"/>
    <property type="match status" value="1"/>
</dbReference>
<protein>
    <recommendedName>
        <fullName evidence="1">PilZ domain-containing protein</fullName>
    </recommendedName>
</protein>
<name>A0A3B1DR33_9ZZZZ</name>
<evidence type="ECO:0000313" key="2">
    <source>
        <dbReference type="EMBL" id="VAX37500.1"/>
    </source>
</evidence>
<dbReference type="InterPro" id="IPR009875">
    <property type="entry name" value="PilZ_domain"/>
</dbReference>
<reference evidence="2" key="1">
    <citation type="submission" date="2018-06" db="EMBL/GenBank/DDBJ databases">
        <authorList>
            <person name="Zhirakovskaya E."/>
        </authorList>
    </citation>
    <scope>NUCLEOTIDE SEQUENCE</scope>
</reference>
<accession>A0A3B1DR33</accession>
<evidence type="ECO:0000259" key="1">
    <source>
        <dbReference type="Pfam" id="PF07238"/>
    </source>
</evidence>
<gene>
    <name evidence="2" type="ORF">MNBD_UNCLBAC01-557</name>
</gene>
<dbReference type="EMBL" id="UOGJ01000129">
    <property type="protein sequence ID" value="VAX37500.1"/>
    <property type="molecule type" value="Genomic_DNA"/>
</dbReference>
<dbReference type="GO" id="GO:0035438">
    <property type="term" value="F:cyclic-di-GMP binding"/>
    <property type="evidence" value="ECO:0007669"/>
    <property type="project" value="InterPro"/>
</dbReference>